<reference evidence="2 3" key="1">
    <citation type="submission" date="2019-05" db="EMBL/GenBank/DDBJ databases">
        <title>Another draft genome of Portunus trituberculatus and its Hox gene families provides insights of decapod evolution.</title>
        <authorList>
            <person name="Jeong J.-H."/>
            <person name="Song I."/>
            <person name="Kim S."/>
            <person name="Choi T."/>
            <person name="Kim D."/>
            <person name="Ryu S."/>
            <person name="Kim W."/>
        </authorList>
    </citation>
    <scope>NUCLEOTIDE SEQUENCE [LARGE SCALE GENOMIC DNA]</scope>
    <source>
        <tissue evidence="2">Muscle</tissue>
    </source>
</reference>
<sequence>MAKGHITSLMTSRVFFSNSLTKSCHTSYFFLLLESPAVVLSPPPRSTPSSSSRPRRPLGSTGLVQHGRDGTLRLSPQQGAPEANKRSEAGLATVTLWVCSVSSASHDSQSSFL</sequence>
<dbReference type="EMBL" id="VSRR010000127">
    <property type="protein sequence ID" value="MPC10715.1"/>
    <property type="molecule type" value="Genomic_DNA"/>
</dbReference>
<keyword evidence="3" id="KW-1185">Reference proteome</keyword>
<evidence type="ECO:0000256" key="1">
    <source>
        <dbReference type="SAM" id="MobiDB-lite"/>
    </source>
</evidence>
<gene>
    <name evidence="2" type="ORF">E2C01_003355</name>
</gene>
<evidence type="ECO:0000313" key="2">
    <source>
        <dbReference type="EMBL" id="MPC10715.1"/>
    </source>
</evidence>
<proteinExistence type="predicted"/>
<comment type="caution">
    <text evidence="2">The sequence shown here is derived from an EMBL/GenBank/DDBJ whole genome shotgun (WGS) entry which is preliminary data.</text>
</comment>
<dbReference type="Proteomes" id="UP000324222">
    <property type="component" value="Unassembled WGS sequence"/>
</dbReference>
<accession>A0A5B7CNH5</accession>
<feature type="region of interest" description="Disordered" evidence="1">
    <location>
        <begin position="39"/>
        <end position="87"/>
    </location>
</feature>
<protein>
    <submittedName>
        <fullName evidence="2">Uncharacterized protein</fullName>
    </submittedName>
</protein>
<organism evidence="2 3">
    <name type="scientific">Portunus trituberculatus</name>
    <name type="common">Swimming crab</name>
    <name type="synonym">Neptunus trituberculatus</name>
    <dbReference type="NCBI Taxonomy" id="210409"/>
    <lineage>
        <taxon>Eukaryota</taxon>
        <taxon>Metazoa</taxon>
        <taxon>Ecdysozoa</taxon>
        <taxon>Arthropoda</taxon>
        <taxon>Crustacea</taxon>
        <taxon>Multicrustacea</taxon>
        <taxon>Malacostraca</taxon>
        <taxon>Eumalacostraca</taxon>
        <taxon>Eucarida</taxon>
        <taxon>Decapoda</taxon>
        <taxon>Pleocyemata</taxon>
        <taxon>Brachyura</taxon>
        <taxon>Eubrachyura</taxon>
        <taxon>Portunoidea</taxon>
        <taxon>Portunidae</taxon>
        <taxon>Portuninae</taxon>
        <taxon>Portunus</taxon>
    </lineage>
</organism>
<name>A0A5B7CNH5_PORTR</name>
<dbReference type="AlphaFoldDB" id="A0A5B7CNH5"/>
<evidence type="ECO:0000313" key="3">
    <source>
        <dbReference type="Proteomes" id="UP000324222"/>
    </source>
</evidence>